<dbReference type="InterPro" id="IPR043129">
    <property type="entry name" value="ATPase_NBD"/>
</dbReference>
<protein>
    <submittedName>
        <fullName evidence="4">TIGR02266 family protein</fullName>
    </submittedName>
</protein>
<sequence length="1017" mass="105232">MTVEPKLLPLRIRLPYATEEDFVEKYGVNVARGGLFLATRSPKPEGTGLAFELVLADGGRLLRGEGVVVKSQAEGPRAGMTVRFVRLDAYSKALIDRILARRNHGAENTAKAGDMAAQARAPAPELAPGQTQEAMTETLAGVPEPAAGPPVETPRAEAPGPEQVPRPEAAPGTGKRGRPVISAEALRKQASAPPGAPPGVPAAQEPAAPKQAMPKPAAPKPAAPKQAAPRTPAVPTPTGPATDPRPAAPATPKQTPTRAPEPKVPAPAQMAPPAAAKPAAPVAPPRAPAPKPAAPAPREAMAPPAALPAQQEVPPTPPRLPEAPKPESVPQPTPAASPPARVPTPVELPALTARPTTQDLIANAVLEHLAPDEELLSPESISVEPEPPAALTPVNEAPAAPAPVAPPIAVHPEPPVAETPAPSEPPVSAPPEPPAAPAIREPAPPPPQDTPARPEIAREVPPPAEEPRRSISPELKGRRRAILDVPISTPVAATHPEVVLGIDLGTSRARVAVHLQGTLQLISPGEAQALSSLVAVDASGQLLVGAAAKAEAERSPRHAVHGLRRFLGLRARSPLMRALGGPLPFPISAGPHGDASIELHGRSQLLPELAAQLLRELKSAASAFLGHEATRAVLCVPAHFDDRQRAAMREAGSLAGLDVLRILNAPSAAALAFGHERGLARKRLLVVELGGGGLDVSVVQLTGDDLEVIATGGDPTVGGMDFDARIAEALANELQAQGLPRPEHPADWLPLLTAAEAAKVALSEREEVSLPIPGAPAPFSLNRERLEAITADLVQRVTLVVRHVLESSALSPQGLDEVLLLGGQGRSPLVRRRLEESLGVPVRADVEATHSVALGAALLGQGLLDAAAGKPGATVSEVLSVPIGVAERGGTLRRVLERNTRLPAEKTLVLPVTPGPLTLALFQGPSPVAAENEYLGTLAFSIERPGEAEVHFSLSQDGTLSLAATLPGVKRHTVFPAMDMPEDAELEAVIARSPLEGEPEARPGGLLSGLRKLFGRR</sequence>
<proteinExistence type="predicted"/>
<feature type="compositionally biased region" description="Pro residues" evidence="3">
    <location>
        <begin position="314"/>
        <end position="342"/>
    </location>
</feature>
<dbReference type="SUPFAM" id="SSF53067">
    <property type="entry name" value="Actin-like ATPase domain"/>
    <property type="match status" value="2"/>
</dbReference>
<feature type="compositionally biased region" description="Pro residues" evidence="3">
    <location>
        <begin position="412"/>
        <end position="449"/>
    </location>
</feature>
<dbReference type="InterPro" id="IPR013126">
    <property type="entry name" value="Hsp_70_fam"/>
</dbReference>
<keyword evidence="2" id="KW-0067">ATP-binding</keyword>
<feature type="compositionally biased region" description="Low complexity" evidence="3">
    <location>
        <begin position="201"/>
        <end position="215"/>
    </location>
</feature>
<dbReference type="NCBIfam" id="TIGR02266">
    <property type="entry name" value="gmx_TIGR02266"/>
    <property type="match status" value="1"/>
</dbReference>
<dbReference type="Gene3D" id="3.90.640.10">
    <property type="entry name" value="Actin, Chain A, domain 4"/>
    <property type="match status" value="1"/>
</dbReference>
<feature type="compositionally biased region" description="Low complexity" evidence="3">
    <location>
        <begin position="266"/>
        <end position="280"/>
    </location>
</feature>
<evidence type="ECO:0000256" key="1">
    <source>
        <dbReference type="ARBA" id="ARBA00022741"/>
    </source>
</evidence>
<feature type="region of interest" description="Disordered" evidence="3">
    <location>
        <begin position="106"/>
        <end position="350"/>
    </location>
</feature>
<feature type="compositionally biased region" description="Low complexity" evidence="3">
    <location>
        <begin position="239"/>
        <end position="258"/>
    </location>
</feature>
<reference evidence="4 5" key="1">
    <citation type="submission" date="2022-11" db="EMBL/GenBank/DDBJ databases">
        <title>Minimal conservation of predation-associated metabolite biosynthetic gene clusters underscores biosynthetic potential of Myxococcota including descriptions for ten novel species: Archangium lansinium sp. nov., Myxococcus landrumus sp. nov., Nannocystis bai.</title>
        <authorList>
            <person name="Ahearne A."/>
            <person name="Stevens C."/>
            <person name="Phillips K."/>
        </authorList>
    </citation>
    <scope>NUCLEOTIDE SEQUENCE [LARGE SCALE GENOMIC DNA]</scope>
    <source>
        <strain evidence="4 5">MIWBW</strain>
    </source>
</reference>
<dbReference type="RefSeq" id="WP_267539782.1">
    <property type="nucleotide sequence ID" value="NZ_JAPNKA010000001.1"/>
</dbReference>
<dbReference type="Proteomes" id="UP001207654">
    <property type="component" value="Unassembled WGS sequence"/>
</dbReference>
<evidence type="ECO:0000313" key="5">
    <source>
        <dbReference type="Proteomes" id="UP001207654"/>
    </source>
</evidence>
<feature type="compositionally biased region" description="Pro residues" evidence="3">
    <location>
        <begin position="281"/>
        <end position="295"/>
    </location>
</feature>
<dbReference type="PRINTS" id="PR00301">
    <property type="entry name" value="HEATSHOCK70"/>
</dbReference>
<feature type="compositionally biased region" description="Low complexity" evidence="3">
    <location>
        <begin position="296"/>
        <end position="313"/>
    </location>
</feature>
<organism evidence="4 5">
    <name type="scientific">Archangium lansingense</name>
    <dbReference type="NCBI Taxonomy" id="2995310"/>
    <lineage>
        <taxon>Bacteria</taxon>
        <taxon>Pseudomonadati</taxon>
        <taxon>Myxococcota</taxon>
        <taxon>Myxococcia</taxon>
        <taxon>Myxococcales</taxon>
        <taxon>Cystobacterineae</taxon>
        <taxon>Archangiaceae</taxon>
        <taxon>Archangium</taxon>
    </lineage>
</organism>
<dbReference type="Gene3D" id="2.40.10.220">
    <property type="entry name" value="predicted glycosyltransferase like domains"/>
    <property type="match status" value="1"/>
</dbReference>
<dbReference type="SUPFAM" id="SSF100920">
    <property type="entry name" value="Heat shock protein 70kD (HSP70), peptide-binding domain"/>
    <property type="match status" value="1"/>
</dbReference>
<dbReference type="EMBL" id="JAPNKA010000001">
    <property type="protein sequence ID" value="MCY1081176.1"/>
    <property type="molecule type" value="Genomic_DNA"/>
</dbReference>
<evidence type="ECO:0000313" key="4">
    <source>
        <dbReference type="EMBL" id="MCY1081176.1"/>
    </source>
</evidence>
<keyword evidence="1" id="KW-0547">Nucleotide-binding</keyword>
<accession>A0ABT4AHW0</accession>
<dbReference type="Pfam" id="PF00012">
    <property type="entry name" value="HSP70"/>
    <property type="match status" value="1"/>
</dbReference>
<name>A0ABT4AHW0_9BACT</name>
<keyword evidence="5" id="KW-1185">Reference proteome</keyword>
<gene>
    <name evidence="4" type="ORF">OV287_42670</name>
</gene>
<dbReference type="InterPro" id="IPR029047">
    <property type="entry name" value="HSP70_peptide-bd_sf"/>
</dbReference>
<evidence type="ECO:0000256" key="3">
    <source>
        <dbReference type="SAM" id="MobiDB-lite"/>
    </source>
</evidence>
<dbReference type="Gene3D" id="3.30.420.40">
    <property type="match status" value="2"/>
</dbReference>
<dbReference type="InterPro" id="IPR011752">
    <property type="entry name" value="PilV_Myxo-type"/>
</dbReference>
<comment type="caution">
    <text evidence="4">The sequence shown here is derived from an EMBL/GenBank/DDBJ whole genome shotgun (WGS) entry which is preliminary data.</text>
</comment>
<dbReference type="Gene3D" id="2.60.34.10">
    <property type="entry name" value="Substrate Binding Domain Of DNAk, Chain A, domain 1"/>
    <property type="match status" value="1"/>
</dbReference>
<evidence type="ECO:0000256" key="2">
    <source>
        <dbReference type="ARBA" id="ARBA00022840"/>
    </source>
</evidence>
<feature type="region of interest" description="Disordered" evidence="3">
    <location>
        <begin position="376"/>
        <end position="477"/>
    </location>
</feature>
<feature type="compositionally biased region" description="Low complexity" evidence="3">
    <location>
        <begin position="112"/>
        <end position="128"/>
    </location>
</feature>
<dbReference type="PANTHER" id="PTHR19375">
    <property type="entry name" value="HEAT SHOCK PROTEIN 70KDA"/>
    <property type="match status" value="1"/>
</dbReference>